<comment type="similarity">
    <text evidence="2">Belongs to the CCDC124 family.</text>
</comment>
<evidence type="ECO:0000313" key="7">
    <source>
        <dbReference type="Proteomes" id="UP000282613"/>
    </source>
</evidence>
<dbReference type="InterPro" id="IPR010422">
    <property type="entry name" value="Ccdc124/Oxs1"/>
</dbReference>
<dbReference type="AlphaFoldDB" id="A0A0R3W3Y1"/>
<dbReference type="Proteomes" id="UP000282613">
    <property type="component" value="Unassembled WGS sequence"/>
</dbReference>
<feature type="region of interest" description="Disordered" evidence="4">
    <location>
        <begin position="114"/>
        <end position="137"/>
    </location>
</feature>
<feature type="domain" description="Coiled-coil" evidence="5">
    <location>
        <begin position="129"/>
        <end position="211"/>
    </location>
</feature>
<evidence type="ECO:0000256" key="3">
    <source>
        <dbReference type="ARBA" id="ARBA00023054"/>
    </source>
</evidence>
<dbReference type="PANTHER" id="PTHR21680:SF0">
    <property type="entry name" value="COILED-COIL DOMAIN-CONTAINING PROTEIN 124"/>
    <property type="match status" value="1"/>
</dbReference>
<dbReference type="PANTHER" id="PTHR21680">
    <property type="entry name" value="COILED-COIL DOMAIN-CONTAINING PROTEIN 124"/>
    <property type="match status" value="1"/>
</dbReference>
<comment type="subcellular location">
    <subcellularLocation>
        <location evidence="1">Midbody</location>
    </subcellularLocation>
</comment>
<dbReference type="GO" id="GO:0005634">
    <property type="term" value="C:nucleus"/>
    <property type="evidence" value="ECO:0007669"/>
    <property type="project" value="TreeGrafter"/>
</dbReference>
<dbReference type="Pfam" id="PF06244">
    <property type="entry name" value="Ccdc124"/>
    <property type="match status" value="1"/>
</dbReference>
<feature type="compositionally biased region" description="Basic and acidic residues" evidence="4">
    <location>
        <begin position="12"/>
        <end position="44"/>
    </location>
</feature>
<gene>
    <name evidence="6" type="ORF">TASK_LOCUS4678</name>
</gene>
<proteinExistence type="inferred from homology"/>
<organism evidence="8">
    <name type="scientific">Taenia asiatica</name>
    <name type="common">Asian tapeworm</name>
    <dbReference type="NCBI Taxonomy" id="60517"/>
    <lineage>
        <taxon>Eukaryota</taxon>
        <taxon>Metazoa</taxon>
        <taxon>Spiralia</taxon>
        <taxon>Lophotrochozoa</taxon>
        <taxon>Platyhelminthes</taxon>
        <taxon>Cestoda</taxon>
        <taxon>Eucestoda</taxon>
        <taxon>Cyclophyllidea</taxon>
        <taxon>Taeniidae</taxon>
        <taxon>Taenia</taxon>
    </lineage>
</organism>
<feature type="compositionally biased region" description="Polar residues" evidence="4">
    <location>
        <begin position="1"/>
        <end position="11"/>
    </location>
</feature>
<evidence type="ECO:0000259" key="5">
    <source>
        <dbReference type="Pfam" id="PF06244"/>
    </source>
</evidence>
<reference evidence="6 7" key="2">
    <citation type="submission" date="2018-11" db="EMBL/GenBank/DDBJ databases">
        <authorList>
            <consortium name="Pathogen Informatics"/>
        </authorList>
    </citation>
    <scope>NUCLEOTIDE SEQUENCE [LARGE SCALE GENOMIC DNA]</scope>
</reference>
<accession>A0A0R3W3Y1</accession>
<reference evidence="8" key="1">
    <citation type="submission" date="2017-02" db="UniProtKB">
        <authorList>
            <consortium name="WormBaseParasite"/>
        </authorList>
    </citation>
    <scope>IDENTIFICATION</scope>
</reference>
<sequence>MPKKFGTNTKSQEAREKKEAAKELQKAKQAKAEEDAYWEDNDKHVNRKLQRKDEKETKRLEAIKKKQELKKLHDEEMSSLQGASAKTQASNPNKLTQAQIAAARERLNAQLASLAPKKDAENLPPLTENPNRVADDVIEARTVEDAIKALSISGENPTEKHPERRLKAAYLAYEEKMLPQLRKEHPGMRHSQLAQMIFKSFQTAPENPKNQAHKQYNEK</sequence>
<evidence type="ECO:0000256" key="1">
    <source>
        <dbReference type="ARBA" id="ARBA00004214"/>
    </source>
</evidence>
<evidence type="ECO:0000256" key="4">
    <source>
        <dbReference type="SAM" id="MobiDB-lite"/>
    </source>
</evidence>
<name>A0A0R3W3Y1_TAEAS</name>
<protein>
    <submittedName>
        <fullName evidence="8">Coiled-coil domain-containing protein</fullName>
    </submittedName>
</protein>
<evidence type="ECO:0000313" key="6">
    <source>
        <dbReference type="EMBL" id="VDK33821.1"/>
    </source>
</evidence>
<dbReference type="OrthoDB" id="76412at2759"/>
<dbReference type="InterPro" id="IPR054414">
    <property type="entry name" value="Ccdc124/Oxs1_C"/>
</dbReference>
<dbReference type="GO" id="GO:0006366">
    <property type="term" value="P:transcription by RNA polymerase II"/>
    <property type="evidence" value="ECO:0007669"/>
    <property type="project" value="TreeGrafter"/>
</dbReference>
<feature type="compositionally biased region" description="Polar residues" evidence="4">
    <location>
        <begin position="78"/>
        <end position="99"/>
    </location>
</feature>
<feature type="compositionally biased region" description="Basic and acidic residues" evidence="4">
    <location>
        <begin position="51"/>
        <end position="76"/>
    </location>
</feature>
<dbReference type="EMBL" id="UYRS01018364">
    <property type="protein sequence ID" value="VDK33821.1"/>
    <property type="molecule type" value="Genomic_DNA"/>
</dbReference>
<dbReference type="GO" id="GO:0003713">
    <property type="term" value="F:transcription coactivator activity"/>
    <property type="evidence" value="ECO:0007669"/>
    <property type="project" value="TreeGrafter"/>
</dbReference>
<keyword evidence="3" id="KW-0175">Coiled coil</keyword>
<evidence type="ECO:0000313" key="8">
    <source>
        <dbReference type="WBParaSite" id="TASK_0000467701-mRNA-1"/>
    </source>
</evidence>
<dbReference type="WBParaSite" id="TASK_0000467701-mRNA-1">
    <property type="protein sequence ID" value="TASK_0000467701-mRNA-1"/>
    <property type="gene ID" value="TASK_0000467701"/>
</dbReference>
<evidence type="ECO:0000256" key="2">
    <source>
        <dbReference type="ARBA" id="ARBA00008296"/>
    </source>
</evidence>
<dbReference type="STRING" id="60517.A0A0R3W3Y1"/>
<dbReference type="GO" id="GO:0030496">
    <property type="term" value="C:midbody"/>
    <property type="evidence" value="ECO:0007669"/>
    <property type="project" value="UniProtKB-SubCell"/>
</dbReference>
<keyword evidence="7" id="KW-1185">Reference proteome</keyword>
<feature type="region of interest" description="Disordered" evidence="4">
    <location>
        <begin position="1"/>
        <end position="102"/>
    </location>
</feature>